<dbReference type="InterPro" id="IPR050143">
    <property type="entry name" value="TRIM/RBCC"/>
</dbReference>
<reference evidence="5" key="3">
    <citation type="submission" date="2025-09" db="UniProtKB">
        <authorList>
            <consortium name="Ensembl"/>
        </authorList>
    </citation>
    <scope>IDENTIFICATION</scope>
</reference>
<dbReference type="InterPro" id="IPR003877">
    <property type="entry name" value="SPRY_dom"/>
</dbReference>
<dbReference type="InterPro" id="IPR013320">
    <property type="entry name" value="ConA-like_dom_sf"/>
</dbReference>
<dbReference type="InterPro" id="IPR001870">
    <property type="entry name" value="B30.2/SPRY"/>
</dbReference>
<dbReference type="Ensembl" id="ENSACAT00000051867.1">
    <property type="protein sequence ID" value="ENSACAP00000038082.1"/>
    <property type="gene ID" value="ENSACAG00000045236.1"/>
</dbReference>
<evidence type="ECO:0000256" key="3">
    <source>
        <dbReference type="ARBA" id="ARBA00034460"/>
    </source>
</evidence>
<dbReference type="InParanoid" id="A0A803TS92"/>
<evidence type="ECO:0000313" key="5">
    <source>
        <dbReference type="Ensembl" id="ENSACAP00000038082.1"/>
    </source>
</evidence>
<evidence type="ECO:0000256" key="2">
    <source>
        <dbReference type="ARBA" id="ARBA00022699"/>
    </source>
</evidence>
<dbReference type="PRINTS" id="PR01407">
    <property type="entry name" value="BUTYPHLNCDUF"/>
</dbReference>
<name>A0A803TS92_ANOCA</name>
<keyword evidence="6" id="KW-1185">Reference proteome</keyword>
<organism evidence="5 6">
    <name type="scientific">Anolis carolinensis</name>
    <name type="common">Green anole</name>
    <name type="synonym">American chameleon</name>
    <dbReference type="NCBI Taxonomy" id="28377"/>
    <lineage>
        <taxon>Eukaryota</taxon>
        <taxon>Metazoa</taxon>
        <taxon>Chordata</taxon>
        <taxon>Craniata</taxon>
        <taxon>Vertebrata</taxon>
        <taxon>Euteleostomi</taxon>
        <taxon>Lepidosauria</taxon>
        <taxon>Squamata</taxon>
        <taxon>Bifurcata</taxon>
        <taxon>Unidentata</taxon>
        <taxon>Episquamata</taxon>
        <taxon>Toxicofera</taxon>
        <taxon>Iguania</taxon>
        <taxon>Dactyloidae</taxon>
        <taxon>Anolis</taxon>
    </lineage>
</organism>
<feature type="domain" description="B30.2/SPRY" evidence="4">
    <location>
        <begin position="36"/>
        <end position="225"/>
    </location>
</feature>
<evidence type="ECO:0000313" key="6">
    <source>
        <dbReference type="Proteomes" id="UP000001646"/>
    </source>
</evidence>
<dbReference type="SMART" id="SM00589">
    <property type="entry name" value="PRY"/>
    <property type="match status" value="1"/>
</dbReference>
<reference evidence="5 6" key="1">
    <citation type="submission" date="2009-12" db="EMBL/GenBank/DDBJ databases">
        <title>The Genome Sequence of Anolis carolinensis (Green Anole Lizard).</title>
        <authorList>
            <consortium name="The Genome Sequencing Platform"/>
            <person name="Di Palma F."/>
            <person name="Alfoldi J."/>
            <person name="Heiman D."/>
            <person name="Young S."/>
            <person name="Grabherr M."/>
            <person name="Johnson J."/>
            <person name="Lander E.S."/>
            <person name="Lindblad-Toh K."/>
        </authorList>
    </citation>
    <scope>NUCLEOTIDE SEQUENCE [LARGE SCALE GENOMIC DNA]</scope>
    <source>
        <strain evidence="5 6">JBL SC #1</strain>
    </source>
</reference>
<proteinExistence type="inferred from homology"/>
<dbReference type="SUPFAM" id="SSF49899">
    <property type="entry name" value="Concanavalin A-like lectins/glucanases"/>
    <property type="match status" value="1"/>
</dbReference>
<keyword evidence="2" id="KW-0800">Toxin</keyword>
<dbReference type="SMART" id="SM00449">
    <property type="entry name" value="SPRY"/>
    <property type="match status" value="1"/>
</dbReference>
<evidence type="ECO:0000256" key="1">
    <source>
        <dbReference type="ARBA" id="ARBA00009651"/>
    </source>
</evidence>
<comment type="function">
    <text evidence="3">Neurotoxin that produces dose-dependent hypolocomotion and hyperalgesia in mice. May directly act on the central nervous system, as it is 6500-fold more potent when administered intracerebroventricularly than intraperitoneal.</text>
</comment>
<dbReference type="InterPro" id="IPR006574">
    <property type="entry name" value="PRY"/>
</dbReference>
<comment type="similarity">
    <text evidence="1">Belongs to the ohanin/vespryn family.</text>
</comment>
<dbReference type="InterPro" id="IPR003879">
    <property type="entry name" value="Butyrophylin_SPRY"/>
</dbReference>
<dbReference type="FunFam" id="2.60.120.920:FF:000004">
    <property type="entry name" value="Butyrophilin subfamily 1 member A1"/>
    <property type="match status" value="1"/>
</dbReference>
<dbReference type="PANTHER" id="PTHR24103">
    <property type="entry name" value="E3 UBIQUITIN-PROTEIN LIGASE TRIM"/>
    <property type="match status" value="1"/>
</dbReference>
<protein>
    <recommendedName>
        <fullName evidence="4">B30.2/SPRY domain-containing protein</fullName>
    </recommendedName>
</protein>
<evidence type="ECO:0000259" key="4">
    <source>
        <dbReference type="PROSITE" id="PS50188"/>
    </source>
</evidence>
<dbReference type="AlphaFoldDB" id="A0A803TS92"/>
<dbReference type="InterPro" id="IPR043136">
    <property type="entry name" value="B30.2/SPRY_sf"/>
</dbReference>
<dbReference type="Pfam" id="PF00622">
    <property type="entry name" value="SPRY"/>
    <property type="match status" value="1"/>
</dbReference>
<keyword evidence="2" id="KW-0528">Neurotoxin</keyword>
<accession>A0A803TS92</accession>
<dbReference type="Pfam" id="PF13765">
    <property type="entry name" value="PRY"/>
    <property type="match status" value="1"/>
</dbReference>
<dbReference type="Proteomes" id="UP000001646">
    <property type="component" value="Chromosome 2"/>
</dbReference>
<reference evidence="5" key="2">
    <citation type="submission" date="2025-08" db="UniProtKB">
        <authorList>
            <consortium name="Ensembl"/>
        </authorList>
    </citation>
    <scope>IDENTIFICATION</scope>
</reference>
<dbReference type="Gene3D" id="2.60.120.920">
    <property type="match status" value="1"/>
</dbReference>
<dbReference type="GeneTree" id="ENSGT01030000234669"/>
<dbReference type="PROSITE" id="PS50188">
    <property type="entry name" value="B302_SPRY"/>
    <property type="match status" value="1"/>
</dbReference>
<sequence>MLRSEKKETFEKPVAFPPELKWKIWEFCGLNSSLAAVMKQSQDALLPVLELQKANVTLDPGTGNPWLTLSEDHKSVRCGVKPQFLPNNPERFSHQTYVLGHEGFRGGRHFWEVVVEGEGSWSVGVARKSVRRKGPVASGSEDGVWDVGKWEGKYRGASLPSSTDFKLSEKTKRVRVCLNYTANQLAFYDADTGDQIYLLSDLPFSGETVLPFFYVHGKGHLRISP</sequence>